<comment type="cofactor">
    <cofactor evidence="2 9">
        <name>Mg(2+)</name>
        <dbReference type="ChEBI" id="CHEBI:18420"/>
    </cofactor>
</comment>
<evidence type="ECO:0000256" key="5">
    <source>
        <dbReference type="ARBA" id="ARBA00022679"/>
    </source>
</evidence>
<keyword evidence="12" id="KW-1185">Reference proteome</keyword>
<keyword evidence="6 9" id="KW-0479">Metal-binding</keyword>
<dbReference type="Gene3D" id="3.20.20.20">
    <property type="entry name" value="Dihydropteroate synthase-like"/>
    <property type="match status" value="1"/>
</dbReference>
<proteinExistence type="inferred from homology"/>
<comment type="pathway">
    <text evidence="3 9">Cofactor biosynthesis; tetrahydrofolate biosynthesis; 7,8-dihydrofolate from 2-amino-4-hydroxy-6-hydroxymethyl-7,8-dihydropteridine diphosphate and 4-aminobenzoate: step 1/2.</text>
</comment>
<dbReference type="InterPro" id="IPR000489">
    <property type="entry name" value="Pterin-binding_dom"/>
</dbReference>
<organism evidence="11 12">
    <name type="scientific">Olivibacter oleidegradans</name>
    <dbReference type="NCBI Taxonomy" id="760123"/>
    <lineage>
        <taxon>Bacteria</taxon>
        <taxon>Pseudomonadati</taxon>
        <taxon>Bacteroidota</taxon>
        <taxon>Sphingobacteriia</taxon>
        <taxon>Sphingobacteriales</taxon>
        <taxon>Sphingobacteriaceae</taxon>
        <taxon>Olivibacter</taxon>
    </lineage>
</organism>
<dbReference type="GO" id="GO:0004156">
    <property type="term" value="F:dihydropteroate synthase activity"/>
    <property type="evidence" value="ECO:0007669"/>
    <property type="project" value="UniProtKB-EC"/>
</dbReference>
<comment type="similarity">
    <text evidence="9">Belongs to the DHPS family.</text>
</comment>
<evidence type="ECO:0000256" key="6">
    <source>
        <dbReference type="ARBA" id="ARBA00022723"/>
    </source>
</evidence>
<reference evidence="11 12" key="1">
    <citation type="submission" date="2024-09" db="EMBL/GenBank/DDBJ databases">
        <authorList>
            <person name="Sun Q."/>
            <person name="Mori K."/>
        </authorList>
    </citation>
    <scope>NUCLEOTIDE SEQUENCE [LARGE SCALE GENOMIC DNA]</scope>
    <source>
        <strain evidence="11 12">CCM 7765</strain>
    </source>
</reference>
<dbReference type="EMBL" id="JBHLWO010000006">
    <property type="protein sequence ID" value="MFC0321430.1"/>
    <property type="molecule type" value="Genomic_DNA"/>
</dbReference>
<dbReference type="PROSITE" id="PS00793">
    <property type="entry name" value="DHPS_2"/>
    <property type="match status" value="1"/>
</dbReference>
<evidence type="ECO:0000313" key="12">
    <source>
        <dbReference type="Proteomes" id="UP001589774"/>
    </source>
</evidence>
<evidence type="ECO:0000256" key="2">
    <source>
        <dbReference type="ARBA" id="ARBA00001946"/>
    </source>
</evidence>
<keyword evidence="7 9" id="KW-0460">Magnesium</keyword>
<evidence type="ECO:0000259" key="10">
    <source>
        <dbReference type="PROSITE" id="PS50972"/>
    </source>
</evidence>
<dbReference type="PANTHER" id="PTHR20941">
    <property type="entry name" value="FOLATE SYNTHESIS PROTEINS"/>
    <property type="match status" value="1"/>
</dbReference>
<comment type="catalytic activity">
    <reaction evidence="1">
        <text>(7,8-dihydropterin-6-yl)methyl diphosphate + 4-aminobenzoate = 7,8-dihydropteroate + diphosphate</text>
        <dbReference type="Rhea" id="RHEA:19949"/>
        <dbReference type="ChEBI" id="CHEBI:17836"/>
        <dbReference type="ChEBI" id="CHEBI:17839"/>
        <dbReference type="ChEBI" id="CHEBI:33019"/>
        <dbReference type="ChEBI" id="CHEBI:72950"/>
        <dbReference type="EC" id="2.5.1.15"/>
    </reaction>
</comment>
<protein>
    <recommendedName>
        <fullName evidence="4 9">Dihydropteroate synthase</fullName>
        <shortName evidence="9">DHPS</shortName>
        <ecNumber evidence="4 9">2.5.1.15</ecNumber>
    </recommendedName>
    <alternativeName>
        <fullName evidence="9">Dihydropteroate pyrophosphorylase</fullName>
    </alternativeName>
</protein>
<keyword evidence="8 9" id="KW-0289">Folate biosynthesis</keyword>
<evidence type="ECO:0000313" key="11">
    <source>
        <dbReference type="EMBL" id="MFC0321430.1"/>
    </source>
</evidence>
<feature type="domain" description="Pterin-binding" evidence="10">
    <location>
        <begin position="16"/>
        <end position="268"/>
    </location>
</feature>
<keyword evidence="5 9" id="KW-0808">Transferase</keyword>
<evidence type="ECO:0000256" key="4">
    <source>
        <dbReference type="ARBA" id="ARBA00012458"/>
    </source>
</evidence>
<dbReference type="PANTHER" id="PTHR20941:SF1">
    <property type="entry name" value="FOLIC ACID SYNTHESIS PROTEIN FOL1"/>
    <property type="match status" value="1"/>
</dbReference>
<dbReference type="Pfam" id="PF00809">
    <property type="entry name" value="Pterin_bind"/>
    <property type="match status" value="1"/>
</dbReference>
<dbReference type="InterPro" id="IPR006390">
    <property type="entry name" value="DHP_synth_dom"/>
</dbReference>
<dbReference type="EC" id="2.5.1.15" evidence="4 9"/>
<evidence type="ECO:0000256" key="7">
    <source>
        <dbReference type="ARBA" id="ARBA00022842"/>
    </source>
</evidence>
<dbReference type="RefSeq" id="WP_013668437.1">
    <property type="nucleotide sequence ID" value="NZ_JBHLWO010000006.1"/>
</dbReference>
<dbReference type="InterPro" id="IPR045031">
    <property type="entry name" value="DHP_synth-like"/>
</dbReference>
<dbReference type="InterPro" id="IPR011005">
    <property type="entry name" value="Dihydropteroate_synth-like_sf"/>
</dbReference>
<evidence type="ECO:0000256" key="3">
    <source>
        <dbReference type="ARBA" id="ARBA00004763"/>
    </source>
</evidence>
<gene>
    <name evidence="11" type="primary">folP</name>
    <name evidence="11" type="ORF">ACFFI0_24140</name>
</gene>
<dbReference type="PROSITE" id="PS50972">
    <property type="entry name" value="PTERIN_BINDING"/>
    <property type="match status" value="1"/>
</dbReference>
<dbReference type="NCBIfam" id="TIGR01496">
    <property type="entry name" value="DHPS"/>
    <property type="match status" value="1"/>
</dbReference>
<evidence type="ECO:0000256" key="9">
    <source>
        <dbReference type="RuleBase" id="RU361205"/>
    </source>
</evidence>
<sequence>MKFCNVGGKLLDFHIPKIMGILNMTPDSFFDGGKHNNLNNALDRVGTMLEEGADIIDVGAYSSRPGARVVDFQEELDRLLPIVDAIRKTYPNAVLSIDTFRADVAIEAVKYGAHIINDIGGGNLDEKMFTTIARLGVPYVLMHSKGTPETMQNETAYQDLINDITSDLTKKIEALRSAGVKDIIVDPGFGFAKTLEQNYLLLSRIEELRVLGLPILGAVSRKSMIYKLLNSSPQEALNGTSVLNTILLFKGVEMIRVHDVKEAVEVRKLVMKTRAGEAKRSSYYE</sequence>
<evidence type="ECO:0000256" key="1">
    <source>
        <dbReference type="ARBA" id="ARBA00000012"/>
    </source>
</evidence>
<dbReference type="PROSITE" id="PS00792">
    <property type="entry name" value="DHPS_1"/>
    <property type="match status" value="1"/>
</dbReference>
<evidence type="ECO:0000256" key="8">
    <source>
        <dbReference type="ARBA" id="ARBA00022909"/>
    </source>
</evidence>
<dbReference type="Proteomes" id="UP001589774">
    <property type="component" value="Unassembled WGS sequence"/>
</dbReference>
<comment type="caution">
    <text evidence="11">The sequence shown here is derived from an EMBL/GenBank/DDBJ whole genome shotgun (WGS) entry which is preliminary data.</text>
</comment>
<comment type="function">
    <text evidence="9">Catalyzes the condensation of para-aminobenzoate (pABA) with 6-hydroxymethyl-7,8-dihydropterin diphosphate (DHPt-PP) to form 7,8-dihydropteroate (H2Pte), the immediate precursor of folate derivatives.</text>
</comment>
<dbReference type="CDD" id="cd00739">
    <property type="entry name" value="DHPS"/>
    <property type="match status" value="1"/>
</dbReference>
<name>A0ABV6HTG8_9SPHI</name>
<accession>A0ABV6HTG8</accession>
<dbReference type="SUPFAM" id="SSF51717">
    <property type="entry name" value="Dihydropteroate synthetase-like"/>
    <property type="match status" value="1"/>
</dbReference>